<organism evidence="4 5">
    <name type="scientific">Streptomyces indicus</name>
    <dbReference type="NCBI Taxonomy" id="417292"/>
    <lineage>
        <taxon>Bacteria</taxon>
        <taxon>Bacillati</taxon>
        <taxon>Actinomycetota</taxon>
        <taxon>Actinomycetes</taxon>
        <taxon>Kitasatosporales</taxon>
        <taxon>Streptomycetaceae</taxon>
        <taxon>Streptomyces</taxon>
    </lineage>
</organism>
<name>A0A1G8TZA3_9ACTN</name>
<proteinExistence type="predicted"/>
<dbReference type="RefSeq" id="WP_425442632.1">
    <property type="nucleotide sequence ID" value="NZ_FNFF01000001.1"/>
</dbReference>
<dbReference type="AlphaFoldDB" id="A0A1G8TZA3"/>
<dbReference type="GO" id="GO:0016747">
    <property type="term" value="F:acyltransferase activity, transferring groups other than amino-acyl groups"/>
    <property type="evidence" value="ECO:0007669"/>
    <property type="project" value="InterPro"/>
</dbReference>
<gene>
    <name evidence="4" type="ORF">SAMN05421806_101541</name>
</gene>
<feature type="domain" description="N-acetyltransferase" evidence="3">
    <location>
        <begin position="17"/>
        <end position="178"/>
    </location>
</feature>
<evidence type="ECO:0000256" key="1">
    <source>
        <dbReference type="ARBA" id="ARBA00022679"/>
    </source>
</evidence>
<protein>
    <submittedName>
        <fullName evidence="4">Acetyltransferase (GNAT) family protein</fullName>
    </submittedName>
</protein>
<sequence>MSTHVVTPHTTAPGGPPTVTRLTAAGLDAEADALGELLAATVAGGASLGFLAGLDAAQAAQWWRSLSAEVAAGRLVVWVAHVEGRLAGTVGLAPVAKDNGRHRAEVVKLMVAPAARGRGVARRLLDMAEEFAAGAGITLLTLDTETGSPAERLYRAAGWTPTGTVPDYAADPAGKLMPSTFFHKTLTPA</sequence>
<dbReference type="Gene3D" id="3.40.630.30">
    <property type="match status" value="1"/>
</dbReference>
<evidence type="ECO:0000313" key="4">
    <source>
        <dbReference type="EMBL" id="SDJ46813.1"/>
    </source>
</evidence>
<dbReference type="InterPro" id="IPR016181">
    <property type="entry name" value="Acyl_CoA_acyltransferase"/>
</dbReference>
<keyword evidence="2" id="KW-0012">Acyltransferase</keyword>
<dbReference type="SUPFAM" id="SSF55729">
    <property type="entry name" value="Acyl-CoA N-acyltransferases (Nat)"/>
    <property type="match status" value="1"/>
</dbReference>
<evidence type="ECO:0000256" key="2">
    <source>
        <dbReference type="ARBA" id="ARBA00023315"/>
    </source>
</evidence>
<dbReference type="PANTHER" id="PTHR43877:SF2">
    <property type="entry name" value="AMINOALKYLPHOSPHONATE N-ACETYLTRANSFERASE-RELATED"/>
    <property type="match status" value="1"/>
</dbReference>
<accession>A0A1G8TZA3</accession>
<dbReference type="Pfam" id="PF00583">
    <property type="entry name" value="Acetyltransf_1"/>
    <property type="match status" value="1"/>
</dbReference>
<dbReference type="STRING" id="417292.SAMN05421806_101541"/>
<dbReference type="CDD" id="cd04301">
    <property type="entry name" value="NAT_SF"/>
    <property type="match status" value="1"/>
</dbReference>
<dbReference type="EMBL" id="FNFF01000001">
    <property type="protein sequence ID" value="SDJ46813.1"/>
    <property type="molecule type" value="Genomic_DNA"/>
</dbReference>
<dbReference type="Proteomes" id="UP000199155">
    <property type="component" value="Unassembled WGS sequence"/>
</dbReference>
<dbReference type="InterPro" id="IPR050832">
    <property type="entry name" value="Bact_Acetyltransf"/>
</dbReference>
<evidence type="ECO:0000313" key="5">
    <source>
        <dbReference type="Proteomes" id="UP000199155"/>
    </source>
</evidence>
<dbReference type="InterPro" id="IPR000182">
    <property type="entry name" value="GNAT_dom"/>
</dbReference>
<dbReference type="PANTHER" id="PTHR43877">
    <property type="entry name" value="AMINOALKYLPHOSPHONATE N-ACETYLTRANSFERASE-RELATED-RELATED"/>
    <property type="match status" value="1"/>
</dbReference>
<reference evidence="4 5" key="1">
    <citation type="submission" date="2016-10" db="EMBL/GenBank/DDBJ databases">
        <authorList>
            <person name="de Groot N.N."/>
        </authorList>
    </citation>
    <scope>NUCLEOTIDE SEQUENCE [LARGE SCALE GENOMIC DNA]</scope>
    <source>
        <strain evidence="4 5">CGMCC 4.5727</strain>
    </source>
</reference>
<evidence type="ECO:0000259" key="3">
    <source>
        <dbReference type="PROSITE" id="PS51186"/>
    </source>
</evidence>
<dbReference type="PROSITE" id="PS51186">
    <property type="entry name" value="GNAT"/>
    <property type="match status" value="1"/>
</dbReference>
<keyword evidence="5" id="KW-1185">Reference proteome</keyword>
<keyword evidence="1 4" id="KW-0808">Transferase</keyword>